<feature type="domain" description="Nitrite/Sulfite reductase ferredoxin-like" evidence="5">
    <location>
        <begin position="41"/>
        <end position="106"/>
    </location>
</feature>
<evidence type="ECO:0000259" key="4">
    <source>
        <dbReference type="Pfam" id="PF01077"/>
    </source>
</evidence>
<dbReference type="GO" id="GO:0020037">
    <property type="term" value="F:heme binding"/>
    <property type="evidence" value="ECO:0007669"/>
    <property type="project" value="InterPro"/>
</dbReference>
<dbReference type="GO" id="GO:0046872">
    <property type="term" value="F:metal ion binding"/>
    <property type="evidence" value="ECO:0007669"/>
    <property type="project" value="UniProtKB-KW"/>
</dbReference>
<dbReference type="Gene3D" id="3.30.70.3340">
    <property type="match status" value="1"/>
</dbReference>
<dbReference type="SUPFAM" id="SSF55124">
    <property type="entry name" value="Nitrite/Sulfite reductase N-terminal domain-like"/>
    <property type="match status" value="1"/>
</dbReference>
<dbReference type="AlphaFoldDB" id="H6U6B9"/>
<keyword evidence="2" id="KW-0408">Iron</keyword>
<accession>H6U6B9</accession>
<name>H6U6B9_9ZZZZ</name>
<evidence type="ECO:0000256" key="1">
    <source>
        <dbReference type="ARBA" id="ARBA00022723"/>
    </source>
</evidence>
<keyword evidence="3" id="KW-0411">Iron-sulfur</keyword>
<evidence type="ECO:0000256" key="3">
    <source>
        <dbReference type="ARBA" id="ARBA00023014"/>
    </source>
</evidence>
<dbReference type="SUPFAM" id="SSF56014">
    <property type="entry name" value="Nitrite and sulphite reductase 4Fe-4S domain-like"/>
    <property type="match status" value="1"/>
</dbReference>
<sequence>MAARTDFGPPNFHTMLPPVIQKNYGQWKYHERIQPGWLKHVAESGDALYTVRVGSERLLSTTHVREICDLAEKYCGGYLRFTSRHNIEFLVSDAAMVEPLIADLKARGYPVGGTGHSITNIVHTQGWIHCHTPATDASGIVKAVMDELFEYFGSWKLPAYCRISLACCLNMCGAVHCSDISILGIHRKPPRPNHDLIRAKCEIPNVVAACPTGAIPPRPRRTRA</sequence>
<dbReference type="Gene3D" id="3.30.70.20">
    <property type="match status" value="1"/>
</dbReference>
<dbReference type="InterPro" id="IPR036136">
    <property type="entry name" value="Nit/Sulf_reduc_fer-like_dom_sf"/>
</dbReference>
<dbReference type="Gene3D" id="3.30.413.10">
    <property type="entry name" value="Sulfite Reductase Hemoprotein, domain 1"/>
    <property type="match status" value="1"/>
</dbReference>
<dbReference type="EMBL" id="JN615152">
    <property type="protein sequence ID" value="AEZ49780.1"/>
    <property type="molecule type" value="Genomic_DNA"/>
</dbReference>
<proteinExistence type="predicted"/>
<dbReference type="Pfam" id="PF03460">
    <property type="entry name" value="NIR_SIR_ferr"/>
    <property type="match status" value="1"/>
</dbReference>
<dbReference type="GO" id="GO:0016491">
    <property type="term" value="F:oxidoreductase activity"/>
    <property type="evidence" value="ECO:0007669"/>
    <property type="project" value="InterPro"/>
</dbReference>
<feature type="domain" description="Nitrite/sulphite reductase 4Fe-4S" evidence="4">
    <location>
        <begin position="115"/>
        <end position="191"/>
    </location>
</feature>
<organism evidence="6">
    <name type="scientific">uncultured prokaryote</name>
    <dbReference type="NCBI Taxonomy" id="198431"/>
    <lineage>
        <taxon>unclassified sequences</taxon>
        <taxon>environmental samples</taxon>
    </lineage>
</organism>
<evidence type="ECO:0000313" key="6">
    <source>
        <dbReference type="EMBL" id="AEZ49780.1"/>
    </source>
</evidence>
<protein>
    <submittedName>
        <fullName evidence="6">Dissimilatory (Bi)sulfite reductase beta subunit-like protein</fullName>
    </submittedName>
</protein>
<evidence type="ECO:0000256" key="2">
    <source>
        <dbReference type="ARBA" id="ARBA00023004"/>
    </source>
</evidence>
<reference evidence="6" key="1">
    <citation type="submission" date="2011-08" db="EMBL/GenBank/DDBJ databases">
        <title>Ecology of sulfate-reducing microorganisms in wetlands - fameless actors in carbon cycling and climate change.</title>
        <authorList>
            <person name="Pommerenke B."/>
            <person name="Pester M."/>
            <person name="Loy A."/>
            <person name="Friedrich M.W."/>
        </authorList>
    </citation>
    <scope>NUCLEOTIDE SEQUENCE</scope>
</reference>
<dbReference type="InterPro" id="IPR045854">
    <property type="entry name" value="NO2/SO3_Rdtase_4Fe4S_sf"/>
</dbReference>
<keyword evidence="1" id="KW-0479">Metal-binding</keyword>
<dbReference type="Pfam" id="PF01077">
    <property type="entry name" value="NIR_SIR"/>
    <property type="match status" value="1"/>
</dbReference>
<dbReference type="GO" id="GO:0051536">
    <property type="term" value="F:iron-sulfur cluster binding"/>
    <property type="evidence" value="ECO:0007669"/>
    <property type="project" value="UniProtKB-KW"/>
</dbReference>
<evidence type="ECO:0000259" key="5">
    <source>
        <dbReference type="Pfam" id="PF03460"/>
    </source>
</evidence>
<dbReference type="InterPro" id="IPR006067">
    <property type="entry name" value="NO2/SO3_Rdtase_4Fe4S_dom"/>
</dbReference>
<dbReference type="InterPro" id="IPR005117">
    <property type="entry name" value="NiRdtase/SiRdtase_haem-b_fer"/>
</dbReference>